<proteinExistence type="predicted"/>
<evidence type="ECO:0000313" key="2">
    <source>
        <dbReference type="EMBL" id="SDS38817.1"/>
    </source>
</evidence>
<reference evidence="2" key="1">
    <citation type="submission" date="2016-10" db="EMBL/GenBank/DDBJ databases">
        <authorList>
            <person name="Varghese N."/>
            <person name="Submissions S."/>
        </authorList>
    </citation>
    <scope>NUCLEOTIDE SEQUENCE [LARGE SCALE GENOMIC DNA]</scope>
    <source>
        <strain evidence="2">DSM 22082</strain>
    </source>
</reference>
<dbReference type="Proteomes" id="UP000199700">
    <property type="component" value="Chromosome"/>
</dbReference>
<name>A0A1H1RSW1_BRESA</name>
<dbReference type="STRING" id="629680.SAMN04489751_1900"/>
<evidence type="ECO:0000256" key="1">
    <source>
        <dbReference type="SAM" id="MobiDB-lite"/>
    </source>
</evidence>
<dbReference type="SUPFAM" id="SSF55874">
    <property type="entry name" value="ATPase domain of HSP90 chaperone/DNA topoisomerase II/histidine kinase"/>
    <property type="match status" value="1"/>
</dbReference>
<dbReference type="GO" id="GO:0016301">
    <property type="term" value="F:kinase activity"/>
    <property type="evidence" value="ECO:0007669"/>
    <property type="project" value="UniProtKB-KW"/>
</dbReference>
<protein>
    <submittedName>
        <fullName evidence="2">Histidine kinase-, DNA gyrase B-, and HSP90-like ATPase</fullName>
    </submittedName>
</protein>
<dbReference type="Gene3D" id="3.30.565.10">
    <property type="entry name" value="Histidine kinase-like ATPase, C-terminal domain"/>
    <property type="match status" value="1"/>
</dbReference>
<dbReference type="EMBL" id="LT629739">
    <property type="protein sequence ID" value="SDS38817.1"/>
    <property type="molecule type" value="Genomic_DNA"/>
</dbReference>
<organism evidence="2 3">
    <name type="scientific">Brevibacterium sandarakinum</name>
    <dbReference type="NCBI Taxonomy" id="629680"/>
    <lineage>
        <taxon>Bacteria</taxon>
        <taxon>Bacillati</taxon>
        <taxon>Actinomycetota</taxon>
        <taxon>Actinomycetes</taxon>
        <taxon>Micrococcales</taxon>
        <taxon>Brevibacteriaceae</taxon>
        <taxon>Brevibacterium</taxon>
    </lineage>
</organism>
<sequence>MEDLVLTASDDHVARLAHEGDPVRAVIELIWNAVDAEATTVTVDMERSSMEAIDQVRVEDDGHGISSDEVAATFGRIGGSWKSLSEKSKNGKRQLHGKLGEGRLRAFALGSRVSWVSISDNTAGQREQITITGSRSSRDRFRWDTAPFTAAATGTIVTARNDEQRSLGALDADDVIATLRSHFAPLLLNDPSLTIVYDGSALDPSQEVVDDATLPLDFGENGAHRATMRIIEWRTGKHRAVYFGPDADHFPFETSGSAFESQFAYSAYVTWDMLGIEELSALGLGDMAPDEVGELWTAAREAIRDHFNARRRERRREQVEHWKETGVYPYRSEPANDMERAERAVFDVVSGSLVPHISKTKNQAQLTLELLRDAIRHDPEKLTTILHEVVALNEADRDTLTKLLSETTLSAIIRSANVVASRHKFLVALEHLLFDPDDSGKVGERDHLHKVLEHELWVFGESYHLMSTERSLTELLRNHLKLDGLPTKDVATVRRWDGKTGRTDLHLAARNKEHDRIRHLVVELKAPDITASRRELDQVEDYANAILSTAAFTGDRTSWDIILVVTDYDDLVRRRITGEDPDIGLFFDPQKEQGRPLVRAYVRRWREVIDENKRRLEFMTHALEHDPSITEGLQYVRDEYSDLLPEELRVSGQEEDEPSSVVTPAGAHLG</sequence>
<dbReference type="AlphaFoldDB" id="A0A1H1RSW1"/>
<dbReference type="InterPro" id="IPR036890">
    <property type="entry name" value="HATPase_C_sf"/>
</dbReference>
<gene>
    <name evidence="2" type="ORF">SAMN04489751_1900</name>
</gene>
<keyword evidence="3" id="KW-1185">Reference proteome</keyword>
<dbReference type="Pfam" id="PF13589">
    <property type="entry name" value="HATPase_c_3"/>
    <property type="match status" value="1"/>
</dbReference>
<evidence type="ECO:0000313" key="3">
    <source>
        <dbReference type="Proteomes" id="UP000199700"/>
    </source>
</evidence>
<feature type="region of interest" description="Disordered" evidence="1">
    <location>
        <begin position="649"/>
        <end position="670"/>
    </location>
</feature>
<accession>A0A1H1RSW1</accession>